<sequence length="546" mass="61347">MERYRKGKEANETVYDTSHQFLSSNREYSNLTSPKQIHSASDTKVFGQVSQRLEPEYKNKYTKQEQRKSRSKAFGGSGFKNKLNSGLSHRSKSVGLESGIKRSTSSRQENWDRAKRIIGGSRRSFNDLKTENSKLTMSLDRIAMAASGSPRFKSSHGSLFVGDGGMSTFEKMSRMDLVLNIDSSHQEIQPSTSMNSLSPMPGLVKIPPKKFGFNRTKQLLAQNLQKSITGSYSKYDGERATHHYNPEDPMNMPAMVDCLESAVKKGRERLLEADRRNSDFVEELSFRGHSNRYPKRNLNSFPSGCSKSMGVTHNLASQVIHERTGSREETDVLNQDSSTSSSTDITESKMKKKLVVNSDLPKTQSTEPSLATSAPPIPPKTYLLKKTAPSDQLSIQVNNTTDRSHASSSVSKTQITPSSSPTKKNQNHNNLPELSKLTGNYCDLIQSIDSTCVSRKPSETNRTLYVSIDSVATVAASKAQATMMEVRERQYQVNGLQTNGKYYSELSLNGRKKTRRSLDQPRQKDSFVRRFWRRPTFSLSYTDLRF</sequence>
<feature type="region of interest" description="Disordered" evidence="1">
    <location>
        <begin position="399"/>
        <end position="432"/>
    </location>
</feature>
<feature type="compositionally biased region" description="Basic and acidic residues" evidence="1">
    <location>
        <begin position="53"/>
        <end position="68"/>
    </location>
</feature>
<name>A0A158Q338_DRAME</name>
<feature type="compositionally biased region" description="Polar residues" evidence="1">
    <location>
        <begin position="14"/>
        <end position="42"/>
    </location>
</feature>
<evidence type="ECO:0000313" key="2">
    <source>
        <dbReference type="EMBL" id="VDN55927.1"/>
    </source>
</evidence>
<dbReference type="EMBL" id="UYYG01001153">
    <property type="protein sequence ID" value="VDN55927.1"/>
    <property type="molecule type" value="Genomic_DNA"/>
</dbReference>
<dbReference type="WBParaSite" id="DME_0000154001-mRNA-1">
    <property type="protein sequence ID" value="DME_0000154001-mRNA-1"/>
    <property type="gene ID" value="DME_0000154001"/>
</dbReference>
<dbReference type="AlphaFoldDB" id="A0A158Q338"/>
<proteinExistence type="predicted"/>
<gene>
    <name evidence="2" type="ORF">DME_LOCUS5900</name>
</gene>
<feature type="region of interest" description="Disordered" evidence="1">
    <location>
        <begin position="322"/>
        <end position="383"/>
    </location>
</feature>
<dbReference type="Proteomes" id="UP000038040">
    <property type="component" value="Unplaced"/>
</dbReference>
<feature type="compositionally biased region" description="Basic and acidic residues" evidence="1">
    <location>
        <begin position="1"/>
        <end position="11"/>
    </location>
</feature>
<protein>
    <submittedName>
        <fullName evidence="5">PH domain-containing protein</fullName>
    </submittedName>
</protein>
<accession>A0A158Q338</accession>
<reference evidence="2 4" key="2">
    <citation type="submission" date="2018-11" db="EMBL/GenBank/DDBJ databases">
        <authorList>
            <consortium name="Pathogen Informatics"/>
        </authorList>
    </citation>
    <scope>NUCLEOTIDE SEQUENCE [LARGE SCALE GENOMIC DNA]</scope>
</reference>
<evidence type="ECO:0000313" key="4">
    <source>
        <dbReference type="Proteomes" id="UP000274756"/>
    </source>
</evidence>
<organism evidence="3 5">
    <name type="scientific">Dracunculus medinensis</name>
    <name type="common">Guinea worm</name>
    <dbReference type="NCBI Taxonomy" id="318479"/>
    <lineage>
        <taxon>Eukaryota</taxon>
        <taxon>Metazoa</taxon>
        <taxon>Ecdysozoa</taxon>
        <taxon>Nematoda</taxon>
        <taxon>Chromadorea</taxon>
        <taxon>Rhabditida</taxon>
        <taxon>Spirurina</taxon>
        <taxon>Dracunculoidea</taxon>
        <taxon>Dracunculidae</taxon>
        <taxon>Dracunculus</taxon>
    </lineage>
</organism>
<evidence type="ECO:0000313" key="3">
    <source>
        <dbReference type="Proteomes" id="UP000038040"/>
    </source>
</evidence>
<dbReference type="Proteomes" id="UP000274756">
    <property type="component" value="Unassembled WGS sequence"/>
</dbReference>
<evidence type="ECO:0000313" key="5">
    <source>
        <dbReference type="WBParaSite" id="DME_0000154001-mRNA-1"/>
    </source>
</evidence>
<reference evidence="5" key="1">
    <citation type="submission" date="2016-04" db="UniProtKB">
        <authorList>
            <consortium name="WormBaseParasite"/>
        </authorList>
    </citation>
    <scope>IDENTIFICATION</scope>
</reference>
<keyword evidence="4" id="KW-1185">Reference proteome</keyword>
<dbReference type="OrthoDB" id="6537982at2759"/>
<feature type="region of interest" description="Disordered" evidence="1">
    <location>
        <begin position="1"/>
        <end position="115"/>
    </location>
</feature>
<feature type="compositionally biased region" description="Polar residues" evidence="1">
    <location>
        <begin position="360"/>
        <end position="372"/>
    </location>
</feature>
<evidence type="ECO:0000256" key="1">
    <source>
        <dbReference type="SAM" id="MobiDB-lite"/>
    </source>
</evidence>